<keyword evidence="1" id="KW-1133">Transmembrane helix</keyword>
<reference evidence="2" key="1">
    <citation type="journal article" date="2020" name="mSystems">
        <title>Genome- and Community-Level Interaction Insights into Carbon Utilization and Element Cycling Functions of Hydrothermarchaeota in Hydrothermal Sediment.</title>
        <authorList>
            <person name="Zhou Z."/>
            <person name="Liu Y."/>
            <person name="Xu W."/>
            <person name="Pan J."/>
            <person name="Luo Z.H."/>
            <person name="Li M."/>
        </authorList>
    </citation>
    <scope>NUCLEOTIDE SEQUENCE [LARGE SCALE GENOMIC DNA]</scope>
    <source>
        <strain evidence="2">SpSt-735</strain>
    </source>
</reference>
<feature type="transmembrane region" description="Helical" evidence="1">
    <location>
        <begin position="440"/>
        <end position="459"/>
    </location>
</feature>
<gene>
    <name evidence="2" type="ORF">ENV17_05635</name>
</gene>
<protein>
    <submittedName>
        <fullName evidence="2">Uncharacterized protein</fullName>
    </submittedName>
</protein>
<accession>A0A7C4FBR1</accession>
<name>A0A7C4FBR1_THEPE</name>
<keyword evidence="1" id="KW-0472">Membrane</keyword>
<dbReference type="PROSITE" id="PS51257">
    <property type="entry name" value="PROKAR_LIPOPROTEIN"/>
    <property type="match status" value="1"/>
</dbReference>
<evidence type="ECO:0000256" key="1">
    <source>
        <dbReference type="SAM" id="Phobius"/>
    </source>
</evidence>
<dbReference type="EMBL" id="DTFI01000135">
    <property type="protein sequence ID" value="HGI43846.1"/>
    <property type="molecule type" value="Genomic_DNA"/>
</dbReference>
<evidence type="ECO:0000313" key="2">
    <source>
        <dbReference type="EMBL" id="HGI43846.1"/>
    </source>
</evidence>
<organism evidence="2">
    <name type="scientific">Thermofilum pendens</name>
    <dbReference type="NCBI Taxonomy" id="2269"/>
    <lineage>
        <taxon>Archaea</taxon>
        <taxon>Thermoproteota</taxon>
        <taxon>Thermoprotei</taxon>
        <taxon>Thermofilales</taxon>
        <taxon>Thermofilaceae</taxon>
        <taxon>Thermofilum</taxon>
    </lineage>
</organism>
<sequence length="470" mass="49692">MHAEKICALALLLASLLYALQVVTACFSPADLYAVEVLLNKPGVSYSLDRLSGVLEVEYAGSKAYAYRSHYDERLVVLLSEQELAGGRYLGVRLQVPVEEEVVTVFRCRLPGSGCSTRLPVGRVVNITPGSGEATLEVGVISFKAPSFVVFKPVLRVLEGGVNLTVSGVLTLEATPGGEPPRRGGGVYHVAMPCLLAQGAPCYRVMVVIPGYDAPLRVEEGAYRATLKLSWISTSSARVLVEELEVRCEGEVLPQPLPRGWALEDGVLTGSVGSARIRVYLESGTCEVVVPGSAESLPGEVEEQLKSMLAPAGLGSAALECSAAVDKRLKPSVSVGEEEVRAALRRELEWLVESGVVEGLSSSDIEAITAAARLGYAGWNRRLAWHMGAWKPYDEVPGAVLLRCTTGVAEVFSIESSAYEQLRPASAGGAPEGAPSSTPAALVVALAVLLAATLAYLAAKHRAQQAPGTR</sequence>
<keyword evidence="1" id="KW-0812">Transmembrane</keyword>
<comment type="caution">
    <text evidence="2">The sequence shown here is derived from an EMBL/GenBank/DDBJ whole genome shotgun (WGS) entry which is preliminary data.</text>
</comment>
<proteinExistence type="predicted"/>
<dbReference type="AlphaFoldDB" id="A0A7C4FBR1"/>